<evidence type="ECO:0000313" key="1">
    <source>
        <dbReference type="EMBL" id="CAB4152735.1"/>
    </source>
</evidence>
<name>A0A6J5MZM5_9CAUD</name>
<reference evidence="1" key="1">
    <citation type="submission" date="2020-04" db="EMBL/GenBank/DDBJ databases">
        <authorList>
            <person name="Chiriac C."/>
            <person name="Salcher M."/>
            <person name="Ghai R."/>
            <person name="Kavagutti S V."/>
        </authorList>
    </citation>
    <scope>NUCLEOTIDE SEQUENCE</scope>
</reference>
<accession>A0A6J5MZM5</accession>
<evidence type="ECO:0008006" key="2">
    <source>
        <dbReference type="Google" id="ProtNLM"/>
    </source>
</evidence>
<dbReference type="EMBL" id="LR796576">
    <property type="protein sequence ID" value="CAB4152735.1"/>
    <property type="molecule type" value="Genomic_DNA"/>
</dbReference>
<sequence>MNYYPFHIGDYISHTSHLSDAEDLAYRRMIDLYYQTEEPFKDIAWVARRIKSTSEIVKLLLEEFFEFDSDVWRSKRADEEIAKYRLKADSARNANRIKTEKKSALITELKSELKSEQNHIVTNNQEPITNNQEPNINTITPEGVSDEVFKDFCKLRKGLKAPVTQTAINGLAKEGQKANLTLEQVMILCCQNGWRGFKAEWIKEKKTVEQRNSTVMSGLTRGIIGGNKDVRLLGK</sequence>
<dbReference type="Pfam" id="PF07120">
    <property type="entry name" value="DUF1376"/>
    <property type="match status" value="1"/>
</dbReference>
<protein>
    <recommendedName>
        <fullName evidence="2">DUF1376 domain-containing protein</fullName>
    </recommendedName>
</protein>
<organism evidence="1">
    <name type="scientific">uncultured Caudovirales phage</name>
    <dbReference type="NCBI Taxonomy" id="2100421"/>
    <lineage>
        <taxon>Viruses</taxon>
        <taxon>Duplodnaviria</taxon>
        <taxon>Heunggongvirae</taxon>
        <taxon>Uroviricota</taxon>
        <taxon>Caudoviricetes</taxon>
        <taxon>Peduoviridae</taxon>
        <taxon>Maltschvirus</taxon>
        <taxon>Maltschvirus maltsch</taxon>
    </lineage>
</organism>
<proteinExistence type="predicted"/>
<gene>
    <name evidence="1" type="ORF">UFOVP620_31</name>
</gene>
<dbReference type="InterPro" id="IPR010781">
    <property type="entry name" value="DUF1376"/>
</dbReference>